<organism evidence="1 2">
    <name type="scientific">Pseudarthrobacter equi</name>
    <dbReference type="NCBI Taxonomy" id="728066"/>
    <lineage>
        <taxon>Bacteria</taxon>
        <taxon>Bacillati</taxon>
        <taxon>Actinomycetota</taxon>
        <taxon>Actinomycetes</taxon>
        <taxon>Micrococcales</taxon>
        <taxon>Micrococcaceae</taxon>
        <taxon>Pseudarthrobacter</taxon>
    </lineage>
</organism>
<dbReference type="SUPFAM" id="SSF46955">
    <property type="entry name" value="Putative DNA-binding domain"/>
    <property type="match status" value="1"/>
</dbReference>
<keyword evidence="2" id="KW-1185">Reference proteome</keyword>
<dbReference type="AlphaFoldDB" id="A0A1H2BLY1"/>
<dbReference type="InterPro" id="IPR009061">
    <property type="entry name" value="DNA-bd_dom_put_sf"/>
</dbReference>
<dbReference type="Pfam" id="PF04255">
    <property type="entry name" value="DUF433"/>
    <property type="match status" value="1"/>
</dbReference>
<sequence>MAYPADMTAYLSGATLPQLRRWREKSILIPEVSPGSPPLYSWRDVVALRTIAFLRSQTSMQQIDKAFKALRQMRFSGHASEYQFGMHGKHIIFRTPEGSTIDLTGKPGNLMLFSLEEVFEPFTNLNRRRVVDFRHPKQHITIDRDRLGGWPTIDQTRIAFDTITRLVDGETIRVEDVEYYYPTVSRAAAIDALELGDEIRRVA</sequence>
<gene>
    <name evidence="1" type="ORF">SAMN04489743_3797</name>
</gene>
<reference evidence="2" key="1">
    <citation type="submission" date="2016-10" db="EMBL/GenBank/DDBJ databases">
        <authorList>
            <person name="Varghese N."/>
            <person name="Submissions S."/>
        </authorList>
    </citation>
    <scope>NUCLEOTIDE SEQUENCE [LARGE SCALE GENOMIC DNA]</scope>
    <source>
        <strain evidence="2">IMMIB L-1606</strain>
    </source>
</reference>
<dbReference type="Gene3D" id="1.10.1660.10">
    <property type="match status" value="1"/>
</dbReference>
<dbReference type="InterPro" id="IPR007367">
    <property type="entry name" value="DUF433"/>
</dbReference>
<dbReference type="InterPro" id="IPR009057">
    <property type="entry name" value="Homeodomain-like_sf"/>
</dbReference>
<proteinExistence type="predicted"/>
<evidence type="ECO:0000313" key="1">
    <source>
        <dbReference type="EMBL" id="SDT59198.1"/>
    </source>
</evidence>
<accession>A0A1H2BLY1</accession>
<dbReference type="Proteomes" id="UP000198751">
    <property type="component" value="Chromosome I"/>
</dbReference>
<protein>
    <submittedName>
        <fullName evidence="1">Uncharacterized conserved protein, DUF433 family</fullName>
    </submittedName>
</protein>
<evidence type="ECO:0000313" key="2">
    <source>
        <dbReference type="Proteomes" id="UP000198751"/>
    </source>
</evidence>
<dbReference type="EMBL" id="LT629779">
    <property type="protein sequence ID" value="SDT59198.1"/>
    <property type="molecule type" value="Genomic_DNA"/>
</dbReference>
<name>A0A1H2BLY1_9MICC</name>
<dbReference type="SUPFAM" id="SSF46689">
    <property type="entry name" value="Homeodomain-like"/>
    <property type="match status" value="1"/>
</dbReference>